<accession>A0A8S5U4D0</accession>
<proteinExistence type="predicted"/>
<dbReference type="EMBL" id="BK016007">
    <property type="protein sequence ID" value="DAF89328.1"/>
    <property type="molecule type" value="Genomic_DNA"/>
</dbReference>
<sequence>MRTEDKPPEQANRYISRHLTRDQFLHAQDIAKELCASCQRANDPDGYLPAGLYYFWKRMQEIYDPDW</sequence>
<reference evidence="1" key="1">
    <citation type="journal article" date="2021" name="Proc. Natl. Acad. Sci. U.S.A.">
        <title>A Catalog of Tens of Thousands of Viruses from Human Metagenomes Reveals Hidden Associations with Chronic Diseases.</title>
        <authorList>
            <person name="Tisza M.J."/>
            <person name="Buck C.B."/>
        </authorList>
    </citation>
    <scope>NUCLEOTIDE SEQUENCE</scope>
    <source>
        <strain evidence="1">CtIyI17</strain>
    </source>
</reference>
<name>A0A8S5U4D0_9CAUD</name>
<protein>
    <submittedName>
        <fullName evidence="1">Uncharacterized protein</fullName>
    </submittedName>
</protein>
<organism evidence="1">
    <name type="scientific">Podoviridae sp. ctIyI17</name>
    <dbReference type="NCBI Taxonomy" id="2825241"/>
    <lineage>
        <taxon>Viruses</taxon>
        <taxon>Duplodnaviria</taxon>
        <taxon>Heunggongvirae</taxon>
        <taxon>Uroviricota</taxon>
        <taxon>Caudoviricetes</taxon>
    </lineage>
</organism>
<evidence type="ECO:0000313" key="1">
    <source>
        <dbReference type="EMBL" id="DAF89328.1"/>
    </source>
</evidence>